<dbReference type="Proteomes" id="UP000677812">
    <property type="component" value="Unassembled WGS sequence"/>
</dbReference>
<keyword evidence="1" id="KW-0472">Membrane</keyword>
<name>A0ABS5E9Z7_9PROT</name>
<evidence type="ECO:0000313" key="2">
    <source>
        <dbReference type="EMBL" id="MBR0560740.1"/>
    </source>
</evidence>
<organism evidence="2 3">
    <name type="scientific">Neokomagataea anthophila</name>
    <dbReference type="NCBI Taxonomy" id="2826925"/>
    <lineage>
        <taxon>Bacteria</taxon>
        <taxon>Pseudomonadati</taxon>
        <taxon>Pseudomonadota</taxon>
        <taxon>Alphaproteobacteria</taxon>
        <taxon>Acetobacterales</taxon>
        <taxon>Acetobacteraceae</taxon>
        <taxon>Neokomagataea</taxon>
    </lineage>
</organism>
<keyword evidence="3" id="KW-1185">Reference proteome</keyword>
<proteinExistence type="predicted"/>
<protein>
    <submittedName>
        <fullName evidence="2">Replication protein</fullName>
    </submittedName>
</protein>
<keyword evidence="1" id="KW-1133">Transmembrane helix</keyword>
<keyword evidence="1" id="KW-0812">Transmembrane</keyword>
<evidence type="ECO:0000256" key="1">
    <source>
        <dbReference type="SAM" id="Phobius"/>
    </source>
</evidence>
<feature type="transmembrane region" description="Helical" evidence="1">
    <location>
        <begin position="75"/>
        <end position="96"/>
    </location>
</feature>
<accession>A0ABS5E9Z7</accession>
<dbReference type="EMBL" id="JAGRQH010000019">
    <property type="protein sequence ID" value="MBR0560740.1"/>
    <property type="molecule type" value="Genomic_DNA"/>
</dbReference>
<gene>
    <name evidence="2" type="ORF">KB213_11860</name>
</gene>
<reference evidence="2 3" key="1">
    <citation type="submission" date="2021-04" db="EMBL/GenBank/DDBJ databases">
        <title>The complete genome sequence of Neokomagataea sp. TBRC 2177.</title>
        <authorList>
            <person name="Charoenyingcharoen P."/>
            <person name="Yukphan P."/>
        </authorList>
    </citation>
    <scope>NUCLEOTIDE SEQUENCE [LARGE SCALE GENOMIC DNA]</scope>
    <source>
        <strain evidence="2 3">TBRC 2177</strain>
    </source>
</reference>
<sequence>MSNDQELDDGLAAFEQLGQTMSETNQLLHQIQTSQTKRNRQENVLSSELQSALKKATEASQNALQASNVEFRANLLGVGSTALLTLLIASGAGYWIGHRSGLEQGQAEGYHTALDERAAASWANTPAGQRAYRLDQQGSLDMFTRCVAPGWIKERQKDGVVCYPKPNADGLTSGWYLP</sequence>
<comment type="caution">
    <text evidence="2">The sequence shown here is derived from an EMBL/GenBank/DDBJ whole genome shotgun (WGS) entry which is preliminary data.</text>
</comment>
<evidence type="ECO:0000313" key="3">
    <source>
        <dbReference type="Proteomes" id="UP000677812"/>
    </source>
</evidence>